<organism evidence="1 2">
    <name type="scientific">Heterorhabditis bacteriophora</name>
    <name type="common">Entomopathogenic nematode worm</name>
    <dbReference type="NCBI Taxonomy" id="37862"/>
    <lineage>
        <taxon>Eukaryota</taxon>
        <taxon>Metazoa</taxon>
        <taxon>Ecdysozoa</taxon>
        <taxon>Nematoda</taxon>
        <taxon>Chromadorea</taxon>
        <taxon>Rhabditida</taxon>
        <taxon>Rhabditina</taxon>
        <taxon>Rhabditomorpha</taxon>
        <taxon>Strongyloidea</taxon>
        <taxon>Heterorhabditidae</taxon>
        <taxon>Heterorhabditis</taxon>
    </lineage>
</organism>
<dbReference type="WBParaSite" id="Hba_00827">
    <property type="protein sequence ID" value="Hba_00827"/>
    <property type="gene ID" value="Hba_00827"/>
</dbReference>
<accession>A0A1I7W856</accession>
<protein>
    <submittedName>
        <fullName evidence="2">Uncharacterized protein</fullName>
    </submittedName>
</protein>
<dbReference type="AlphaFoldDB" id="A0A1I7W856"/>
<proteinExistence type="predicted"/>
<name>A0A1I7W856_HETBA</name>
<sequence length="20" mass="2531">MAFHKLLTQRHRYAKERECI</sequence>
<keyword evidence="1" id="KW-1185">Reference proteome</keyword>
<evidence type="ECO:0000313" key="2">
    <source>
        <dbReference type="WBParaSite" id="Hba_00827"/>
    </source>
</evidence>
<evidence type="ECO:0000313" key="1">
    <source>
        <dbReference type="Proteomes" id="UP000095283"/>
    </source>
</evidence>
<reference evidence="2" key="1">
    <citation type="submission" date="2016-11" db="UniProtKB">
        <authorList>
            <consortium name="WormBaseParasite"/>
        </authorList>
    </citation>
    <scope>IDENTIFICATION</scope>
</reference>
<dbReference type="Proteomes" id="UP000095283">
    <property type="component" value="Unplaced"/>
</dbReference>